<dbReference type="OMA" id="PPFYILT"/>
<dbReference type="STRING" id="284590.Q6CSS7"/>
<name>Q6CSS7_KLULA</name>
<keyword evidence="4 7" id="KW-0472">Membrane</keyword>
<evidence type="ECO:0000313" key="11">
    <source>
        <dbReference type="Proteomes" id="UP000000598"/>
    </source>
</evidence>
<feature type="compositionally biased region" description="Basic and acidic residues" evidence="6">
    <location>
        <begin position="13"/>
        <end position="26"/>
    </location>
</feature>
<accession>Q6CSS7</accession>
<evidence type="ECO:0000256" key="7">
    <source>
        <dbReference type="SAM" id="Phobius"/>
    </source>
</evidence>
<dbReference type="AlphaFoldDB" id="Q6CSS7"/>
<feature type="compositionally biased region" description="Basic and acidic residues" evidence="6">
    <location>
        <begin position="452"/>
        <end position="467"/>
    </location>
</feature>
<feature type="compositionally biased region" description="Acidic residues" evidence="6">
    <location>
        <begin position="486"/>
        <end position="495"/>
    </location>
</feature>
<dbReference type="InParanoid" id="Q6CSS7"/>
<feature type="transmembrane region" description="Helical" evidence="7">
    <location>
        <begin position="180"/>
        <end position="198"/>
    </location>
</feature>
<evidence type="ECO:0000256" key="5">
    <source>
        <dbReference type="ARBA" id="ARBA00023140"/>
    </source>
</evidence>
<feature type="compositionally biased region" description="Basic and acidic residues" evidence="6">
    <location>
        <begin position="419"/>
        <end position="436"/>
    </location>
</feature>
<feature type="compositionally biased region" description="Acidic residues" evidence="6">
    <location>
        <begin position="468"/>
        <end position="478"/>
    </location>
</feature>
<dbReference type="InterPro" id="IPR052646">
    <property type="entry name" value="Peroxisomal_PEX28-32"/>
</dbReference>
<dbReference type="GO" id="GO:0007031">
    <property type="term" value="P:peroxisome organization"/>
    <property type="evidence" value="ECO:0007669"/>
    <property type="project" value="UniProtKB-ARBA"/>
</dbReference>
<evidence type="ECO:0000256" key="6">
    <source>
        <dbReference type="SAM" id="MobiDB-lite"/>
    </source>
</evidence>
<feature type="transmembrane region" description="Helical" evidence="7">
    <location>
        <begin position="204"/>
        <end position="222"/>
    </location>
</feature>
<dbReference type="PaxDb" id="284590-Q6CSS7"/>
<feature type="compositionally biased region" description="Basic and acidic residues" evidence="6">
    <location>
        <begin position="34"/>
        <end position="47"/>
    </location>
</feature>
<dbReference type="GeneID" id="2892526"/>
<reference evidence="10 11" key="1">
    <citation type="journal article" date="2004" name="Nature">
        <title>Genome evolution in yeasts.</title>
        <authorList>
            <consortium name="Genolevures"/>
            <person name="Dujon B."/>
            <person name="Sherman D."/>
            <person name="Fischer G."/>
            <person name="Durrens P."/>
            <person name="Casaregola S."/>
            <person name="Lafontaine I."/>
            <person name="de Montigny J."/>
            <person name="Marck C."/>
            <person name="Neuveglise C."/>
            <person name="Talla E."/>
            <person name="Goffard N."/>
            <person name="Frangeul L."/>
            <person name="Aigle M."/>
            <person name="Anthouard V."/>
            <person name="Babour A."/>
            <person name="Barbe V."/>
            <person name="Barnay S."/>
            <person name="Blanchin S."/>
            <person name="Beckerich J.M."/>
            <person name="Beyne E."/>
            <person name="Bleykasten C."/>
            <person name="Boisrame A."/>
            <person name="Boyer J."/>
            <person name="Cattolico L."/>
            <person name="Confanioleri F."/>
            <person name="de Daruvar A."/>
            <person name="Despons L."/>
            <person name="Fabre E."/>
            <person name="Fairhead C."/>
            <person name="Ferry-Dumazet H."/>
            <person name="Groppi A."/>
            <person name="Hantraye F."/>
            <person name="Hennequin C."/>
            <person name="Jauniaux N."/>
            <person name="Joyet P."/>
            <person name="Kachouri R."/>
            <person name="Kerrest A."/>
            <person name="Koszul R."/>
            <person name="Lemaire M."/>
            <person name="Lesur I."/>
            <person name="Ma L."/>
            <person name="Muller H."/>
            <person name="Nicaud J.M."/>
            <person name="Nikolski M."/>
            <person name="Oztas S."/>
            <person name="Ozier-Kalogeropoulos O."/>
            <person name="Pellenz S."/>
            <person name="Potier S."/>
            <person name="Richard G.F."/>
            <person name="Straub M.L."/>
            <person name="Suleau A."/>
            <person name="Swennene D."/>
            <person name="Tekaia F."/>
            <person name="Wesolowski-Louvel M."/>
            <person name="Westhof E."/>
            <person name="Wirth B."/>
            <person name="Zeniou-Meyer M."/>
            <person name="Zivanovic I."/>
            <person name="Bolotin-Fukuhara M."/>
            <person name="Thierry A."/>
            <person name="Bouchier C."/>
            <person name="Caudron B."/>
            <person name="Scarpelli C."/>
            <person name="Gaillardin C."/>
            <person name="Weissenbach J."/>
            <person name="Wincker P."/>
            <person name="Souciet J.L."/>
        </authorList>
    </citation>
    <scope>NUCLEOTIDE SEQUENCE [LARGE SCALE GENOMIC DNA]</scope>
    <source>
        <strain evidence="11">ATCC 8585 / CBS 2359 / DSM 70799 / NBRC 1267 / NRRL Y-1140 / WM37</strain>
    </source>
</reference>
<evidence type="ECO:0000256" key="2">
    <source>
        <dbReference type="ARBA" id="ARBA00022692"/>
    </source>
</evidence>
<dbReference type="HOGENOM" id="CLU_016397_0_0_1"/>
<feature type="compositionally biased region" description="Polar residues" evidence="6">
    <location>
        <begin position="48"/>
        <end position="60"/>
    </location>
</feature>
<keyword evidence="3 7" id="KW-1133">Transmembrane helix</keyword>
<comment type="subcellular location">
    <subcellularLocation>
        <location evidence="1">Peroxisome membrane</location>
        <topology evidence="1">Multi-pass membrane protein</topology>
    </subcellularLocation>
</comment>
<keyword evidence="11" id="KW-1185">Reference proteome</keyword>
<organism evidence="10 11">
    <name type="scientific">Kluyveromyces lactis (strain ATCC 8585 / CBS 2359 / DSM 70799 / NBRC 1267 / NRRL Y-1140 / WM37)</name>
    <name type="common">Yeast</name>
    <name type="synonym">Candida sphaerica</name>
    <dbReference type="NCBI Taxonomy" id="284590"/>
    <lineage>
        <taxon>Eukaryota</taxon>
        <taxon>Fungi</taxon>
        <taxon>Dikarya</taxon>
        <taxon>Ascomycota</taxon>
        <taxon>Saccharomycotina</taxon>
        <taxon>Saccharomycetes</taxon>
        <taxon>Saccharomycetales</taxon>
        <taxon>Saccharomycetaceae</taxon>
        <taxon>Kluyveromyces</taxon>
    </lineage>
</organism>
<evidence type="ECO:0000256" key="1">
    <source>
        <dbReference type="ARBA" id="ARBA00004585"/>
    </source>
</evidence>
<dbReference type="RefSeq" id="XP_453012.1">
    <property type="nucleotide sequence ID" value="XM_453012.1"/>
</dbReference>
<keyword evidence="5" id="KW-0576">Peroxisome</keyword>
<feature type="compositionally biased region" description="Polar residues" evidence="6">
    <location>
        <begin position="514"/>
        <end position="526"/>
    </location>
</feature>
<dbReference type="GO" id="GO:0005778">
    <property type="term" value="C:peroxisomal membrane"/>
    <property type="evidence" value="ECO:0007669"/>
    <property type="project" value="UniProtKB-SubCell"/>
</dbReference>
<keyword evidence="2 7" id="KW-0812">Transmembrane</keyword>
<dbReference type="FunCoup" id="Q6CSS7">
    <property type="interactions" value="75"/>
</dbReference>
<dbReference type="InterPro" id="IPR010482">
    <property type="entry name" value="TECPR1-like_DysF"/>
</dbReference>
<dbReference type="SMART" id="SM00693">
    <property type="entry name" value="DysFN"/>
    <property type="match status" value="1"/>
</dbReference>
<feature type="domain" description="Peroxin/Ferlin" evidence="9">
    <location>
        <begin position="371"/>
        <end position="404"/>
    </location>
</feature>
<feature type="domain" description="Peroxin/Ferlin" evidence="8">
    <location>
        <begin position="280"/>
        <end position="346"/>
    </location>
</feature>
<feature type="region of interest" description="Disordered" evidence="6">
    <location>
        <begin position="1"/>
        <end position="60"/>
    </location>
</feature>
<protein>
    <submittedName>
        <fullName evidence="10">KLLA0C18238p</fullName>
    </submittedName>
</protein>
<dbReference type="InterPro" id="IPR006614">
    <property type="entry name" value="Peroxin/Ferlin"/>
</dbReference>
<evidence type="ECO:0000313" key="10">
    <source>
        <dbReference type="EMBL" id="CAH01863.1"/>
    </source>
</evidence>
<dbReference type="Proteomes" id="UP000000598">
    <property type="component" value="Chromosome C"/>
</dbReference>
<proteinExistence type="predicted"/>
<evidence type="ECO:0000259" key="9">
    <source>
        <dbReference type="SMART" id="SM00694"/>
    </source>
</evidence>
<gene>
    <name evidence="10" type="ORF">KLLA0_C18238g</name>
</gene>
<sequence length="526" mass="59535">MSDINETRAQFLDTDKDESKLSEKASHTLRSALKKQEKQKLGGRETNFENSNGVESSPLLNSTPPTVSKALVKLYPYLVVCNEFLGLLTWTSDDIWKSVLMVICYIAVILYFQVVVRYFGHFLFVGLLWGYSALDTFVETTIKEKPTLDDIVHIISCVYTKADLLLSPLSVWTGNDIKRILLTMAFLSPVYVIVSIFIFSSQKLVLIAGVYVLTYHSSWSVVTRRLLWKLKVVRLLVFYITGLDLSGVNKHQGGIFAAVHKKVKNLSSSSIGTDADDGKPIRFTYVLYENQRRWLGIGWTANMLTYERSSWTDEFLNEAPSPEQFKLPEEASGMAWRWVDKTWRLDMTNDGAIQLSSTRPKTTASPGADDGFIYYDNTWKKPSTEDSFSKYTRRRRWIRTAELIKIGAVPSMVNLSDSHSSDENTTEKRKSVRIEEPGSQSNQRKVSFSDTSDVRIIPDDSYEKDTEGDSDASSEEQGDQNKTTDDNSEVIEESPNENFQRSTDTSGDLKSRVTESNLASSDDTPR</sequence>
<evidence type="ECO:0000259" key="8">
    <source>
        <dbReference type="SMART" id="SM00693"/>
    </source>
</evidence>
<evidence type="ECO:0000256" key="3">
    <source>
        <dbReference type="ARBA" id="ARBA00022989"/>
    </source>
</evidence>
<feature type="region of interest" description="Disordered" evidence="6">
    <location>
        <begin position="413"/>
        <end position="526"/>
    </location>
</feature>
<dbReference type="SMART" id="SM00694">
    <property type="entry name" value="DysFC"/>
    <property type="match status" value="1"/>
</dbReference>
<evidence type="ECO:0000256" key="4">
    <source>
        <dbReference type="ARBA" id="ARBA00023136"/>
    </source>
</evidence>
<dbReference type="PANTHER" id="PTHR31679">
    <property type="entry name" value="PEROXISOMAL MEMBRANE PROTEIN PEX30-RELATED"/>
    <property type="match status" value="1"/>
</dbReference>
<dbReference type="eggNOG" id="ENOG502QT80">
    <property type="taxonomic scope" value="Eukaryota"/>
</dbReference>
<feature type="compositionally biased region" description="Polar residues" evidence="6">
    <location>
        <begin position="438"/>
        <end position="451"/>
    </location>
</feature>
<dbReference type="EMBL" id="CR382123">
    <property type="protein sequence ID" value="CAH01863.1"/>
    <property type="molecule type" value="Genomic_DNA"/>
</dbReference>
<feature type="compositionally biased region" description="Polar residues" evidence="6">
    <location>
        <begin position="496"/>
        <end position="506"/>
    </location>
</feature>
<dbReference type="KEGG" id="kla:KLLA0_C18238g"/>
<dbReference type="PANTHER" id="PTHR31679:SF2">
    <property type="entry name" value="PEROXISOMAL MEMBRANE PROTEIN PEX30-RELATED"/>
    <property type="match status" value="1"/>
</dbReference>
<dbReference type="Pfam" id="PF06398">
    <property type="entry name" value="Pex24p"/>
    <property type="match status" value="1"/>
</dbReference>
<feature type="transmembrane region" description="Helical" evidence="7">
    <location>
        <begin position="95"/>
        <end position="112"/>
    </location>
</feature>